<feature type="region of interest" description="Disordered" evidence="1">
    <location>
        <begin position="38"/>
        <end position="138"/>
    </location>
</feature>
<evidence type="ECO:0000313" key="3">
    <source>
        <dbReference type="Proteomes" id="UP001176941"/>
    </source>
</evidence>
<dbReference type="EMBL" id="OX459957">
    <property type="protein sequence ID" value="CAI9163783.1"/>
    <property type="molecule type" value="Genomic_DNA"/>
</dbReference>
<feature type="compositionally biased region" description="Polar residues" evidence="1">
    <location>
        <begin position="105"/>
        <end position="122"/>
    </location>
</feature>
<dbReference type="Proteomes" id="UP001176941">
    <property type="component" value="Chromosome 21"/>
</dbReference>
<reference evidence="2" key="1">
    <citation type="submission" date="2023-04" db="EMBL/GenBank/DDBJ databases">
        <authorList>
            <consortium name="ELIXIR-Norway"/>
        </authorList>
    </citation>
    <scope>NUCLEOTIDE SEQUENCE [LARGE SCALE GENOMIC DNA]</scope>
</reference>
<proteinExistence type="predicted"/>
<sequence>MRLGFPPGSQPCLLAAPCPLPLPSRPCESMPGFHQWPGEPPHYAPEPDLMGEGFGRGMGQRRSKETQLDWEAESLGCYPTEAEPASPPQGPQSLPASPSPCSASWGWTDTNQLPTLCLTSTKKGAGPPRGPAPRGCPRSIRTFFFNQFISWS</sequence>
<evidence type="ECO:0000256" key="1">
    <source>
        <dbReference type="SAM" id="MobiDB-lite"/>
    </source>
</evidence>
<protein>
    <submittedName>
        <fullName evidence="2">Uncharacterized protein</fullName>
    </submittedName>
</protein>
<name>A0ABN8YQZ3_RANTA</name>
<evidence type="ECO:0000313" key="2">
    <source>
        <dbReference type="EMBL" id="CAI9163783.1"/>
    </source>
</evidence>
<gene>
    <name evidence="2" type="ORF">MRATA1EN1_LOCUS12745</name>
</gene>
<feature type="compositionally biased region" description="Low complexity" evidence="1">
    <location>
        <begin position="91"/>
        <end position="104"/>
    </location>
</feature>
<keyword evidence="3" id="KW-1185">Reference proteome</keyword>
<organism evidence="2 3">
    <name type="scientific">Rangifer tarandus platyrhynchus</name>
    <name type="common">Svalbard reindeer</name>
    <dbReference type="NCBI Taxonomy" id="3082113"/>
    <lineage>
        <taxon>Eukaryota</taxon>
        <taxon>Metazoa</taxon>
        <taxon>Chordata</taxon>
        <taxon>Craniata</taxon>
        <taxon>Vertebrata</taxon>
        <taxon>Euteleostomi</taxon>
        <taxon>Mammalia</taxon>
        <taxon>Eutheria</taxon>
        <taxon>Laurasiatheria</taxon>
        <taxon>Artiodactyla</taxon>
        <taxon>Ruminantia</taxon>
        <taxon>Pecora</taxon>
        <taxon>Cervidae</taxon>
        <taxon>Odocoileinae</taxon>
        <taxon>Rangifer</taxon>
    </lineage>
</organism>
<accession>A0ABN8YQZ3</accession>